<dbReference type="InterPro" id="IPR036249">
    <property type="entry name" value="Thioredoxin-like_sf"/>
</dbReference>
<feature type="domain" description="GST C-terminal" evidence="3">
    <location>
        <begin position="122"/>
        <end position="244"/>
    </location>
</feature>
<dbReference type="PROSITE" id="PS50405">
    <property type="entry name" value="GST_CTER"/>
    <property type="match status" value="1"/>
</dbReference>
<evidence type="ECO:0008006" key="5">
    <source>
        <dbReference type="Google" id="ProtNLM"/>
    </source>
</evidence>
<evidence type="ECO:0000256" key="1">
    <source>
        <dbReference type="ARBA" id="ARBA00023002"/>
    </source>
</evidence>
<evidence type="ECO:0000259" key="3">
    <source>
        <dbReference type="PROSITE" id="PS50405"/>
    </source>
</evidence>
<evidence type="ECO:0000313" key="4">
    <source>
        <dbReference type="EMBL" id="CAE0128882.1"/>
    </source>
</evidence>
<dbReference type="Gene3D" id="3.40.30.10">
    <property type="entry name" value="Glutaredoxin"/>
    <property type="match status" value="1"/>
</dbReference>
<sequence length="274" mass="30963">MAPPHLTYYSAWFCPFAHRATVALSHHASSVAHTWVESLGWERRASEDANSREQGGEPEHENWYHWKSPELLAANPEGLIPTLVDEQGRAVHESLITVEYVDELAKLHGDPSTLATPLLPGDPAERARCRLAADWVNRNLCSPYYRMLVRTDPTERREAFDGLRRDLAVFAKERKGTFYCGDTLSAADVALLPWACRFYVLEHYRGFVIEDEGDLKGYHEWLRAALALPQVASTLPDKQKYLKHIGRYADASARSKVANAVRSGRAAHDLQRDD</sequence>
<dbReference type="InterPro" id="IPR040079">
    <property type="entry name" value="Glutathione_S-Trfase"/>
</dbReference>
<dbReference type="Pfam" id="PF13410">
    <property type="entry name" value="GST_C_2"/>
    <property type="match status" value="1"/>
</dbReference>
<dbReference type="InterPro" id="IPR005442">
    <property type="entry name" value="GST_omega"/>
</dbReference>
<dbReference type="SFLD" id="SFLDS00019">
    <property type="entry name" value="Glutathione_Transferase_(cytos"/>
    <property type="match status" value="1"/>
</dbReference>
<dbReference type="PANTHER" id="PTHR43968">
    <property type="match status" value="1"/>
</dbReference>
<dbReference type="EMBL" id="HBHY01003453">
    <property type="protein sequence ID" value="CAE0128882.1"/>
    <property type="molecule type" value="Transcribed_RNA"/>
</dbReference>
<keyword evidence="1" id="KW-0560">Oxidoreductase</keyword>
<dbReference type="GO" id="GO:0005737">
    <property type="term" value="C:cytoplasm"/>
    <property type="evidence" value="ECO:0007669"/>
    <property type="project" value="InterPro"/>
</dbReference>
<dbReference type="InterPro" id="IPR004045">
    <property type="entry name" value="Glutathione_S-Trfase_N"/>
</dbReference>
<name>A0A7S3F5Y4_9VIRI</name>
<proteinExistence type="predicted"/>
<dbReference type="PANTHER" id="PTHR43968:SF6">
    <property type="entry name" value="GLUTATHIONE S-TRANSFERASE OMEGA"/>
    <property type="match status" value="1"/>
</dbReference>
<dbReference type="InterPro" id="IPR036282">
    <property type="entry name" value="Glutathione-S-Trfase_C_sf"/>
</dbReference>
<reference evidence="4" key="1">
    <citation type="submission" date="2021-01" db="EMBL/GenBank/DDBJ databases">
        <authorList>
            <person name="Corre E."/>
            <person name="Pelletier E."/>
            <person name="Niang G."/>
            <person name="Scheremetjew M."/>
            <person name="Finn R."/>
            <person name="Kale V."/>
            <person name="Holt S."/>
            <person name="Cochrane G."/>
            <person name="Meng A."/>
            <person name="Brown T."/>
            <person name="Cohen L."/>
        </authorList>
    </citation>
    <scope>NUCLEOTIDE SEQUENCE</scope>
    <source>
        <strain evidence="4">RCC927</strain>
    </source>
</reference>
<accession>A0A7S3F5Y4</accession>
<gene>
    <name evidence="4" type="ORF">PSIN1315_LOCUS2245</name>
</gene>
<dbReference type="SUPFAM" id="SSF52833">
    <property type="entry name" value="Thioredoxin-like"/>
    <property type="match status" value="1"/>
</dbReference>
<dbReference type="Pfam" id="PF13409">
    <property type="entry name" value="GST_N_2"/>
    <property type="match status" value="1"/>
</dbReference>
<dbReference type="InterPro" id="IPR010987">
    <property type="entry name" value="Glutathione-S-Trfase_C-like"/>
</dbReference>
<evidence type="ECO:0000259" key="2">
    <source>
        <dbReference type="PROSITE" id="PS50404"/>
    </source>
</evidence>
<dbReference type="PROSITE" id="PS50404">
    <property type="entry name" value="GST_NTER"/>
    <property type="match status" value="1"/>
</dbReference>
<organism evidence="4">
    <name type="scientific">Prasinoderma singulare</name>
    <dbReference type="NCBI Taxonomy" id="676789"/>
    <lineage>
        <taxon>Eukaryota</taxon>
        <taxon>Viridiplantae</taxon>
        <taxon>Prasinodermophyta</taxon>
        <taxon>Prasinodermophyceae</taxon>
        <taxon>Prasinodermales</taxon>
        <taxon>Prasinodermaceae</taxon>
        <taxon>Prasinoderma</taxon>
    </lineage>
</organism>
<dbReference type="Gene3D" id="1.20.1050.10">
    <property type="match status" value="1"/>
</dbReference>
<dbReference type="PRINTS" id="PR01625">
    <property type="entry name" value="GSTRNSFRASEO"/>
</dbReference>
<dbReference type="SUPFAM" id="SSF47616">
    <property type="entry name" value="GST C-terminal domain-like"/>
    <property type="match status" value="1"/>
</dbReference>
<protein>
    <recommendedName>
        <fullName evidence="5">Glutathione S-transferase</fullName>
    </recommendedName>
</protein>
<dbReference type="GO" id="GO:0045174">
    <property type="term" value="F:glutathione dehydrogenase (ascorbate) activity"/>
    <property type="evidence" value="ECO:0007669"/>
    <property type="project" value="UniProtKB-ARBA"/>
</dbReference>
<dbReference type="AlphaFoldDB" id="A0A7S3F5Y4"/>
<dbReference type="GO" id="GO:0004364">
    <property type="term" value="F:glutathione transferase activity"/>
    <property type="evidence" value="ECO:0007669"/>
    <property type="project" value="InterPro"/>
</dbReference>
<feature type="domain" description="GST N-terminal" evidence="2">
    <location>
        <begin position="4"/>
        <end position="109"/>
    </location>
</feature>
<dbReference type="InterPro" id="IPR050983">
    <property type="entry name" value="GST_Omega/HSP26"/>
</dbReference>